<dbReference type="InterPro" id="IPR013103">
    <property type="entry name" value="RVT_2"/>
</dbReference>
<feature type="domain" description="Reverse transcriptase Ty1/copia-type" evidence="1">
    <location>
        <begin position="34"/>
        <end position="247"/>
    </location>
</feature>
<accession>A0A225WE80</accession>
<keyword evidence="3" id="KW-1185">Reference proteome</keyword>
<comment type="caution">
    <text evidence="2">The sequence shown here is derived from an EMBL/GenBank/DDBJ whole genome shotgun (WGS) entry which is preliminary data.</text>
</comment>
<name>A0A225WE80_9STRA</name>
<dbReference type="OrthoDB" id="122734at2759"/>
<evidence type="ECO:0000259" key="1">
    <source>
        <dbReference type="Pfam" id="PF07727"/>
    </source>
</evidence>
<evidence type="ECO:0000313" key="3">
    <source>
        <dbReference type="Proteomes" id="UP000198211"/>
    </source>
</evidence>
<gene>
    <name evidence="2" type="ORF">PHMEG_00011233</name>
</gene>
<dbReference type="EMBL" id="NBNE01001179">
    <property type="protein sequence ID" value="OWZ15170.1"/>
    <property type="molecule type" value="Genomic_DNA"/>
</dbReference>
<proteinExistence type="predicted"/>
<protein>
    <submittedName>
        <fullName evidence="2">Pol Polyprotein</fullName>
    </submittedName>
</protein>
<dbReference type="Pfam" id="PF07727">
    <property type="entry name" value="RVT_2"/>
    <property type="match status" value="1"/>
</dbReference>
<sequence>MLAGPEKYHKAMRDPRVAKWKEAMETEIEALEHNDTWKVFVKPRDAKLLHSKWVYKLKLYADGSIELYKARLVARGDEQEYGVDYTITFSAVLEMVSGKVILAVPIIWGVPARHGDVPSAYVKADKKEEMEILLHIPQGMDISIELLGKLCVKAERQLALRLKKGLYGLKQSGRLWNLMLHEILLSLGLRQCYTDGCMYIKDEADGKTLVGIYGGYMLVTGTSVEKVDTFFKDMKVVELKDLGVVTKLA</sequence>
<dbReference type="Proteomes" id="UP000198211">
    <property type="component" value="Unassembled WGS sequence"/>
</dbReference>
<dbReference type="AlphaFoldDB" id="A0A225WE80"/>
<evidence type="ECO:0000313" key="2">
    <source>
        <dbReference type="EMBL" id="OWZ15170.1"/>
    </source>
</evidence>
<organism evidence="2 3">
    <name type="scientific">Phytophthora megakarya</name>
    <dbReference type="NCBI Taxonomy" id="4795"/>
    <lineage>
        <taxon>Eukaryota</taxon>
        <taxon>Sar</taxon>
        <taxon>Stramenopiles</taxon>
        <taxon>Oomycota</taxon>
        <taxon>Peronosporomycetes</taxon>
        <taxon>Peronosporales</taxon>
        <taxon>Peronosporaceae</taxon>
        <taxon>Phytophthora</taxon>
    </lineage>
</organism>
<reference evidence="3" key="1">
    <citation type="submission" date="2017-03" db="EMBL/GenBank/DDBJ databases">
        <title>Phytopthora megakarya and P. palmivora, two closely related causual agents of cacao black pod achieved similar genome size and gene model numbers by different mechanisms.</title>
        <authorList>
            <person name="Ali S."/>
            <person name="Shao J."/>
            <person name="Larry D.J."/>
            <person name="Kronmiller B."/>
            <person name="Shen D."/>
            <person name="Strem M.D."/>
            <person name="Melnick R.L."/>
            <person name="Guiltinan M.J."/>
            <person name="Tyler B.M."/>
            <person name="Meinhardt L.W."/>
            <person name="Bailey B.A."/>
        </authorList>
    </citation>
    <scope>NUCLEOTIDE SEQUENCE [LARGE SCALE GENOMIC DNA]</scope>
    <source>
        <strain evidence="3">zdho120</strain>
    </source>
</reference>
<dbReference type="STRING" id="4795.A0A225WE80"/>